<dbReference type="RefSeq" id="WP_138293257.1">
    <property type="nucleotide sequence ID" value="NZ_BAABZC010000004.1"/>
</dbReference>
<evidence type="ECO:0000313" key="1">
    <source>
        <dbReference type="EMBL" id="VYT38520.1"/>
    </source>
</evidence>
<proteinExistence type="predicted"/>
<dbReference type="EMBL" id="CACRSU010000036">
    <property type="protein sequence ID" value="VYT38520.1"/>
    <property type="molecule type" value="Genomic_DNA"/>
</dbReference>
<accession>A0A6N2W8E4</accession>
<protein>
    <submittedName>
        <fullName evidence="1">Uncharacterized protein</fullName>
    </submittedName>
</protein>
<reference evidence="1" key="1">
    <citation type="submission" date="2019-11" db="EMBL/GenBank/DDBJ databases">
        <authorList>
            <person name="Feng L."/>
        </authorList>
    </citation>
    <scope>NUCLEOTIDE SEQUENCE</scope>
    <source>
        <strain evidence="1">BintestinalisLFYP9</strain>
    </source>
</reference>
<organism evidence="1">
    <name type="scientific">Bacteroides intestinalis</name>
    <dbReference type="NCBI Taxonomy" id="329854"/>
    <lineage>
        <taxon>Bacteria</taxon>
        <taxon>Pseudomonadati</taxon>
        <taxon>Bacteroidota</taxon>
        <taxon>Bacteroidia</taxon>
        <taxon>Bacteroidales</taxon>
        <taxon>Bacteroidaceae</taxon>
        <taxon>Bacteroides</taxon>
    </lineage>
</organism>
<dbReference type="AlphaFoldDB" id="A0A6N2W8E4"/>
<sequence length="180" mass="21774">MNKLNYIFIISLSLVLWGCNSYETIVKFKPYKEKDYITKRLDIYEVDTILFPVLDSIILKAESRPEYQELKTKIAFSFNTCKDYISGTERFSPNPYILIGVIYSPRFYNYGEWTQGVFSYKEYNFYVDTVEYNILLHKTGRFTTISCIAPQKYQFEFHHRGDKDLYWWYEYRDGQIFNRQ</sequence>
<name>A0A6N2W8E4_9BACE</name>
<gene>
    <name evidence="1" type="ORF">BILFYP9_03219</name>
</gene>